<sequence>MADFNPQRRYWLGRLATLTTSALSAPLWAHLTTETPGASWQASLLSAATDAQGQHYLVAMDTRLLLQNQPHLPTQARVYASPTRMHGAALHPQRPWAAFVARRPGTQTYIWDWQQESLVTTLTTPEQGHFYGHGVFSADGRFLYSCENTYHQDALGNAQAQGLLSCYQVPEAPEQTWQRVSAWPTAGIGPHELKLSVDGESLWIANGGLLTHPDYGRVALNLPHIDSALVQLNRHTGEVLAAYRPQDPLLSLRHLDQSAHGDILVGYQYQGTPPANTPLLAYYQAASGTLTALQASATQWQALAAYIASVAITPDSRWGCATAPRGHQVSLWDLSQGRCHALLPLQDAAGVRAYWHPQKQSFGFLVTSGTGVLAWLDPQTATLESLVQAPWSWDNHLSV</sequence>
<name>A0A1H6UFP2_9GAMM</name>
<evidence type="ECO:0008006" key="4">
    <source>
        <dbReference type="Google" id="ProtNLM"/>
    </source>
</evidence>
<dbReference type="InterPro" id="IPR015943">
    <property type="entry name" value="WD40/YVTN_repeat-like_dom_sf"/>
</dbReference>
<evidence type="ECO:0000313" key="3">
    <source>
        <dbReference type="Proteomes" id="UP000242999"/>
    </source>
</evidence>
<evidence type="ECO:0000313" key="2">
    <source>
        <dbReference type="EMBL" id="SEI86990.1"/>
    </source>
</evidence>
<dbReference type="InterPro" id="IPR008311">
    <property type="entry name" value="UCP028101"/>
</dbReference>
<feature type="signal peptide" evidence="1">
    <location>
        <begin position="1"/>
        <end position="29"/>
    </location>
</feature>
<dbReference type="EMBL" id="FNYH01000014">
    <property type="protein sequence ID" value="SEI86990.1"/>
    <property type="molecule type" value="Genomic_DNA"/>
</dbReference>
<dbReference type="Proteomes" id="UP000242999">
    <property type="component" value="Unassembled WGS sequence"/>
</dbReference>
<feature type="chain" id="PRO_5017385539" description="DUF1513 domain-containing protein" evidence="1">
    <location>
        <begin position="30"/>
        <end position="399"/>
    </location>
</feature>
<reference evidence="3" key="1">
    <citation type="submission" date="2016-10" db="EMBL/GenBank/DDBJ databases">
        <authorList>
            <person name="Varghese N."/>
            <person name="Submissions S."/>
        </authorList>
    </citation>
    <scope>NUCLEOTIDE SEQUENCE [LARGE SCALE GENOMIC DNA]</scope>
    <source>
        <strain evidence="3">DSM 7165</strain>
    </source>
</reference>
<dbReference type="RefSeq" id="WP_093311886.1">
    <property type="nucleotide sequence ID" value="NZ_FNYH01000014.1"/>
</dbReference>
<dbReference type="SUPFAM" id="SSF50969">
    <property type="entry name" value="YVTN repeat-like/Quinoprotein amine dehydrogenase"/>
    <property type="match status" value="1"/>
</dbReference>
<gene>
    <name evidence="2" type="ORF">SAMN05421831_11427</name>
</gene>
<organism evidence="2 3">
    <name type="scientific">Allopseudospirillum japonicum</name>
    <dbReference type="NCBI Taxonomy" id="64971"/>
    <lineage>
        <taxon>Bacteria</taxon>
        <taxon>Pseudomonadati</taxon>
        <taxon>Pseudomonadota</taxon>
        <taxon>Gammaproteobacteria</taxon>
        <taxon>Oceanospirillales</taxon>
        <taxon>Oceanospirillaceae</taxon>
        <taxon>Allopseudospirillum</taxon>
    </lineage>
</organism>
<dbReference type="AlphaFoldDB" id="A0A1H6UFP2"/>
<accession>A0A1H6UFP2</accession>
<keyword evidence="1" id="KW-0732">Signal</keyword>
<keyword evidence="3" id="KW-1185">Reference proteome</keyword>
<evidence type="ECO:0000256" key="1">
    <source>
        <dbReference type="SAM" id="SignalP"/>
    </source>
</evidence>
<dbReference type="OrthoDB" id="5624218at2"/>
<protein>
    <recommendedName>
        <fullName evidence="4">DUF1513 domain-containing protein</fullName>
    </recommendedName>
</protein>
<dbReference type="STRING" id="64971.SAMN05421831_11427"/>
<dbReference type="Gene3D" id="2.130.10.10">
    <property type="entry name" value="YVTN repeat-like/Quinoprotein amine dehydrogenase"/>
    <property type="match status" value="1"/>
</dbReference>
<proteinExistence type="predicted"/>
<dbReference type="Pfam" id="PF07433">
    <property type="entry name" value="DUF1513"/>
    <property type="match status" value="1"/>
</dbReference>
<dbReference type="PIRSF" id="PIRSF028101">
    <property type="entry name" value="UCP028101"/>
    <property type="match status" value="1"/>
</dbReference>
<dbReference type="InterPro" id="IPR011044">
    <property type="entry name" value="Quino_amine_DH_bsu"/>
</dbReference>